<reference evidence="4" key="1">
    <citation type="submission" date="2021-02" db="EMBL/GenBank/DDBJ databases">
        <authorList>
            <person name="Nowell W R."/>
        </authorList>
    </citation>
    <scope>NUCLEOTIDE SEQUENCE</scope>
</reference>
<dbReference type="EMBL" id="CAJNOM010000051">
    <property type="protein sequence ID" value="CAF0925126.1"/>
    <property type="molecule type" value="Genomic_DNA"/>
</dbReference>
<dbReference type="InterPro" id="IPR036465">
    <property type="entry name" value="vWFA_dom_sf"/>
</dbReference>
<dbReference type="Gene3D" id="3.90.70.10">
    <property type="entry name" value="Cysteine proteinases"/>
    <property type="match status" value="1"/>
</dbReference>
<evidence type="ECO:0000313" key="5">
    <source>
        <dbReference type="Proteomes" id="UP000663832"/>
    </source>
</evidence>
<keyword evidence="5" id="KW-1185">Reference proteome</keyword>
<comment type="caution">
    <text evidence="4">The sequence shown here is derived from an EMBL/GenBank/DDBJ whole genome shotgun (WGS) entry which is preliminary data.</text>
</comment>
<organism evidence="4 5">
    <name type="scientific">Adineta steineri</name>
    <dbReference type="NCBI Taxonomy" id="433720"/>
    <lineage>
        <taxon>Eukaryota</taxon>
        <taxon>Metazoa</taxon>
        <taxon>Spiralia</taxon>
        <taxon>Gnathifera</taxon>
        <taxon>Rotifera</taxon>
        <taxon>Eurotatoria</taxon>
        <taxon>Bdelloidea</taxon>
        <taxon>Adinetida</taxon>
        <taxon>Adinetidae</taxon>
        <taxon>Adineta</taxon>
    </lineage>
</organism>
<name>A0A814X013_9BILA</name>
<gene>
    <name evidence="3" type="ORF">BJG266_LOCUS21644</name>
    <name evidence="2" type="ORF">QVE165_LOCUS10770</name>
    <name evidence="4" type="ORF">QVE165_LOCUS26257</name>
</gene>
<dbReference type="CDD" id="cd00198">
    <property type="entry name" value="vWFA"/>
    <property type="match status" value="1"/>
</dbReference>
<feature type="domain" description="VWFA" evidence="1">
    <location>
        <begin position="285"/>
        <end position="362"/>
    </location>
</feature>
<dbReference type="Gene3D" id="3.40.50.410">
    <property type="entry name" value="von Willebrand factor, type A domain"/>
    <property type="match status" value="1"/>
</dbReference>
<dbReference type="InterPro" id="IPR002035">
    <property type="entry name" value="VWF_A"/>
</dbReference>
<dbReference type="Pfam" id="PF00092">
    <property type="entry name" value="VWA"/>
    <property type="match status" value="1"/>
</dbReference>
<evidence type="ECO:0000313" key="2">
    <source>
        <dbReference type="EMBL" id="CAF0925126.1"/>
    </source>
</evidence>
<evidence type="ECO:0000313" key="4">
    <source>
        <dbReference type="EMBL" id="CAF1209053.1"/>
    </source>
</evidence>
<accession>A0A814X013</accession>
<protein>
    <recommendedName>
        <fullName evidence="1">VWFA domain-containing protein</fullName>
    </recommendedName>
</protein>
<dbReference type="SUPFAM" id="SSF53300">
    <property type="entry name" value="vWA-like"/>
    <property type="match status" value="1"/>
</dbReference>
<dbReference type="EMBL" id="CAJNOI010000130">
    <property type="protein sequence ID" value="CAF1106370.1"/>
    <property type="molecule type" value="Genomic_DNA"/>
</dbReference>
<dbReference type="InterPro" id="IPR038765">
    <property type="entry name" value="Papain-like_cys_pep_sf"/>
</dbReference>
<evidence type="ECO:0000313" key="3">
    <source>
        <dbReference type="EMBL" id="CAF1106370.1"/>
    </source>
</evidence>
<dbReference type="EMBL" id="CAJNOM010000194">
    <property type="protein sequence ID" value="CAF1209053.1"/>
    <property type="molecule type" value="Genomic_DNA"/>
</dbReference>
<sequence length="725" mass="81692">MLTGVLVDVSGSMKNSLQSNVTATDQQITRAESIFRTIMNITKREVNCCEEQEIFTLAFGLQDVSTCDLLSLLDYVKTLNEPTDVDGHESLIQLLANNGAPRAGEYVRKYLTKNEALFLYNFYSEDTPKLTELVERLPVVCKETPNLIHVASQARSHVESSIDRQFGSTSDTAWLMKAFFKYYVCSGFEVIAALSTPKETALQGGLKVMDIGSKLGICSDSTEVEREATREQANRAMKYARNQIRIRTIPKLREISRPVKKTLESTINLLQEVAGTSPSHNSSQTKDNLSAAELSLLVDSIEPYIYGNTPMCEALESALDMFRSATHSRKVLFLLSDGEATDGDPVPFAQQLRENGVLVFICLLTSENIPHPKALYYEPDPQWTEAQRAMFELSSTVENTHSAMSVLLEQNWKLAAAGKSRLFVQVNHPTMLDEFSNLVRRITESNDALLNIFGRVSLDMYINISNSSFEPKLQQGGTCYANAVTTVLHLAMRRIEGREGGTPDFEVVRGQLINEYGTKGANTEGVLNKWTREYRLQYRKVDEPEARQAINARRPVVTRFSLYKEQWDAFNRFYRNTPQGIFEINDLGIHSSLTNKDGHAVVLIKCDPESLTFMNSWGTSFADKGFFKVRNQSVLDLKFYDVYWTLNDLKSSEIAAYQSKTREIGERIARNLPQSVQTLPYECPKCHQCSPAVEFIGHLWEATCPKCNENFKPTSLGLILNSYTH</sequence>
<proteinExistence type="predicted"/>
<evidence type="ECO:0000259" key="1">
    <source>
        <dbReference type="Pfam" id="PF00092"/>
    </source>
</evidence>
<dbReference type="AlphaFoldDB" id="A0A814X013"/>
<dbReference type="Proteomes" id="UP000663832">
    <property type="component" value="Unassembled WGS sequence"/>
</dbReference>
<dbReference type="Proteomes" id="UP000663877">
    <property type="component" value="Unassembled WGS sequence"/>
</dbReference>
<dbReference type="SUPFAM" id="SSF54001">
    <property type="entry name" value="Cysteine proteinases"/>
    <property type="match status" value="1"/>
</dbReference>
<dbReference type="OrthoDB" id="5986014at2759"/>